<dbReference type="HOGENOM" id="CLU_056193_0_0_1"/>
<organism evidence="1">
    <name type="scientific">Ajellomyces dermatitidis (strain ATCC 18188 / CBS 674.68)</name>
    <name type="common">Blastomyces dermatitidis</name>
    <dbReference type="NCBI Taxonomy" id="653446"/>
    <lineage>
        <taxon>Eukaryota</taxon>
        <taxon>Fungi</taxon>
        <taxon>Dikarya</taxon>
        <taxon>Ascomycota</taxon>
        <taxon>Pezizomycotina</taxon>
        <taxon>Eurotiomycetes</taxon>
        <taxon>Eurotiomycetidae</taxon>
        <taxon>Onygenales</taxon>
        <taxon>Ajellomycetaceae</taxon>
        <taxon>Blastomyces</taxon>
    </lineage>
</organism>
<reference evidence="1" key="1">
    <citation type="submission" date="2010-03" db="EMBL/GenBank/DDBJ databases">
        <title>Annotation of Blastomyces dermatitidis strain ATCC 18188.</title>
        <authorList>
            <consortium name="The Broad Institute Genome Sequencing Platform"/>
            <consortium name="Broad Institute Genome Sequencing Center for Infectious Disease."/>
            <person name="Cuomo C."/>
            <person name="Klein B."/>
            <person name="Sullivan T."/>
            <person name="Heitman J."/>
            <person name="Young S."/>
            <person name="Zeng Q."/>
            <person name="Gargeya S."/>
            <person name="Alvarado L."/>
            <person name="Berlin A.M."/>
            <person name="Chapman S.B."/>
            <person name="Chen Z."/>
            <person name="Freedman E."/>
            <person name="Gellesch M."/>
            <person name="Goldberg J."/>
            <person name="Griggs A."/>
            <person name="Gujja S."/>
            <person name="Heilman E."/>
            <person name="Heiman D."/>
            <person name="Howarth C."/>
            <person name="Mehta T."/>
            <person name="Neiman D."/>
            <person name="Pearson M."/>
            <person name="Roberts A."/>
            <person name="Saif S."/>
            <person name="Shea T."/>
            <person name="Shenoy N."/>
            <person name="Sisk P."/>
            <person name="Stolte C."/>
            <person name="Sykes S."/>
            <person name="White J."/>
            <person name="Yandava C."/>
            <person name="Haas B."/>
            <person name="Nusbaum C."/>
            <person name="Birren B."/>
        </authorList>
    </citation>
    <scope>NUCLEOTIDE SEQUENCE [LARGE SCALE GENOMIC DNA]</scope>
    <source>
        <strain evidence="1">ATCC 18188</strain>
    </source>
</reference>
<protein>
    <submittedName>
        <fullName evidence="1">Uncharacterized protein</fullName>
    </submittedName>
</protein>
<dbReference type="AlphaFoldDB" id="F2TSG4"/>
<accession>F2TSG4</accession>
<sequence>MTNLAEVINVPVCFIKPHKNPFNRRLYISKDIIFQKDLHLANSLIPTNSHNPKVLLNAACKTAVVIPSVTSDLLTAVCQETAAIPDSSIDNLFIDEEIQPELQNTLNSLKLTVEFDDSLTSTRDITIVEESTVRESSVRDSLEDLFINSEITALLILKNFTRAKASMKWKYYYKACVKEINHLKYTH</sequence>
<dbReference type="Proteomes" id="UP000007802">
    <property type="component" value="Unassembled WGS sequence"/>
</dbReference>
<proteinExistence type="predicted"/>
<dbReference type="EMBL" id="GG749522">
    <property type="protein sequence ID" value="EGE86177.2"/>
    <property type="molecule type" value="Genomic_DNA"/>
</dbReference>
<name>F2TSG4_AJEDA</name>
<evidence type="ECO:0000313" key="1">
    <source>
        <dbReference type="EMBL" id="EGE86177.2"/>
    </source>
</evidence>
<gene>
    <name evidence="1" type="ORF">BDDG_09122</name>
</gene>